<protein>
    <submittedName>
        <fullName evidence="11">ABC transporter ATP-binding protein</fullName>
    </submittedName>
</protein>
<evidence type="ECO:0000256" key="8">
    <source>
        <dbReference type="ARBA" id="ARBA00022967"/>
    </source>
</evidence>
<comment type="subcellular location">
    <subcellularLocation>
        <location evidence="1">Cell membrane</location>
        <topology evidence="1">Peripheral membrane protein</topology>
    </subcellularLocation>
</comment>
<dbReference type="InterPro" id="IPR003439">
    <property type="entry name" value="ABC_transporter-like_ATP-bd"/>
</dbReference>
<keyword evidence="12" id="KW-1185">Reference proteome</keyword>
<dbReference type="SMART" id="SM00382">
    <property type="entry name" value="AAA"/>
    <property type="match status" value="1"/>
</dbReference>
<dbReference type="InterPro" id="IPR050388">
    <property type="entry name" value="ABC_Ni/Peptide_Import"/>
</dbReference>
<evidence type="ECO:0000313" key="11">
    <source>
        <dbReference type="EMBL" id="MEK0306331.1"/>
    </source>
</evidence>
<evidence type="ECO:0000256" key="1">
    <source>
        <dbReference type="ARBA" id="ARBA00004202"/>
    </source>
</evidence>
<dbReference type="InterPro" id="IPR003593">
    <property type="entry name" value="AAA+_ATPase"/>
</dbReference>
<dbReference type="CDD" id="cd03257">
    <property type="entry name" value="ABC_NikE_OppD_transporters"/>
    <property type="match status" value="1"/>
</dbReference>
<evidence type="ECO:0000256" key="7">
    <source>
        <dbReference type="ARBA" id="ARBA00022840"/>
    </source>
</evidence>
<name>A0ABU8ZM59_9BIFI</name>
<evidence type="ECO:0000256" key="3">
    <source>
        <dbReference type="ARBA" id="ARBA00022448"/>
    </source>
</evidence>
<accession>A0ABU8ZM59</accession>
<dbReference type="PROSITE" id="PS50893">
    <property type="entry name" value="ABC_TRANSPORTER_2"/>
    <property type="match status" value="1"/>
</dbReference>
<evidence type="ECO:0000256" key="4">
    <source>
        <dbReference type="ARBA" id="ARBA00022475"/>
    </source>
</evidence>
<evidence type="ECO:0000259" key="10">
    <source>
        <dbReference type="PROSITE" id="PS50893"/>
    </source>
</evidence>
<organism evidence="11 12">
    <name type="scientific">Bifidobacterium favimelis</name>
    <dbReference type="NCBI Taxonomy" id="3122979"/>
    <lineage>
        <taxon>Bacteria</taxon>
        <taxon>Bacillati</taxon>
        <taxon>Actinomycetota</taxon>
        <taxon>Actinomycetes</taxon>
        <taxon>Bifidobacteriales</taxon>
        <taxon>Bifidobacteriaceae</taxon>
        <taxon>Bifidobacterium</taxon>
    </lineage>
</organism>
<dbReference type="RefSeq" id="WP_340468842.1">
    <property type="nucleotide sequence ID" value="NZ_JBANBB010000001.1"/>
</dbReference>
<dbReference type="PROSITE" id="PS00211">
    <property type="entry name" value="ABC_TRANSPORTER_1"/>
    <property type="match status" value="1"/>
</dbReference>
<comment type="caution">
    <text evidence="11">The sequence shown here is derived from an EMBL/GenBank/DDBJ whole genome shotgun (WGS) entry which is preliminary data.</text>
</comment>
<evidence type="ECO:0000256" key="2">
    <source>
        <dbReference type="ARBA" id="ARBA00005417"/>
    </source>
</evidence>
<keyword evidence="9" id="KW-0472">Membrane</keyword>
<keyword evidence="6" id="KW-0547">Nucleotide-binding</keyword>
<keyword evidence="7 11" id="KW-0067">ATP-binding</keyword>
<dbReference type="Gene3D" id="3.40.50.300">
    <property type="entry name" value="P-loop containing nucleotide triphosphate hydrolases"/>
    <property type="match status" value="1"/>
</dbReference>
<dbReference type="PANTHER" id="PTHR43297">
    <property type="entry name" value="OLIGOPEPTIDE TRANSPORT ATP-BINDING PROTEIN APPD"/>
    <property type="match status" value="1"/>
</dbReference>
<keyword evidence="5" id="KW-0997">Cell inner membrane</keyword>
<evidence type="ECO:0000256" key="9">
    <source>
        <dbReference type="ARBA" id="ARBA00023136"/>
    </source>
</evidence>
<dbReference type="Proteomes" id="UP001373159">
    <property type="component" value="Unassembled WGS sequence"/>
</dbReference>
<dbReference type="InterPro" id="IPR017871">
    <property type="entry name" value="ABC_transporter-like_CS"/>
</dbReference>
<dbReference type="EMBL" id="JBANBB010000001">
    <property type="protein sequence ID" value="MEK0306331.1"/>
    <property type="molecule type" value="Genomic_DNA"/>
</dbReference>
<sequence length="261" mass="27756">MSLEVTNLSMVLSGSTILDGVSLRVGDGERVGLIGSSGSGKSMLARTVMGLQPISARLTGSILVDGLEVVGSDDASMADLRGSRMAMIFQDPARALSPVARVGRQVELPLKLHYRLTAQERRRRALAMLDRVGLDPALARAYPHQLSGGQQQRVAIAAALVTSPRLIVADEPTTALDSITQRQIVDLLVRLVDGAGSSLLFITHDFSVLARAAVRSYILDGGRVVEAGRTDDILTAPASRQGRRLADAARELSLHGRGMES</sequence>
<dbReference type="InterPro" id="IPR027417">
    <property type="entry name" value="P-loop_NTPase"/>
</dbReference>
<gene>
    <name evidence="11" type="ORF">V8P97_02445</name>
</gene>
<dbReference type="GO" id="GO:0005524">
    <property type="term" value="F:ATP binding"/>
    <property type="evidence" value="ECO:0007669"/>
    <property type="project" value="UniProtKB-KW"/>
</dbReference>
<evidence type="ECO:0000256" key="5">
    <source>
        <dbReference type="ARBA" id="ARBA00022519"/>
    </source>
</evidence>
<dbReference type="PANTHER" id="PTHR43297:SF14">
    <property type="entry name" value="ATPASE AAA-TYPE CORE DOMAIN-CONTAINING PROTEIN"/>
    <property type="match status" value="1"/>
</dbReference>
<evidence type="ECO:0000256" key="6">
    <source>
        <dbReference type="ARBA" id="ARBA00022741"/>
    </source>
</evidence>
<comment type="similarity">
    <text evidence="2">Belongs to the ABC transporter superfamily.</text>
</comment>
<keyword evidence="8" id="KW-1278">Translocase</keyword>
<feature type="domain" description="ABC transporter" evidence="10">
    <location>
        <begin position="3"/>
        <end position="246"/>
    </location>
</feature>
<proteinExistence type="inferred from homology"/>
<dbReference type="SUPFAM" id="SSF52540">
    <property type="entry name" value="P-loop containing nucleoside triphosphate hydrolases"/>
    <property type="match status" value="1"/>
</dbReference>
<dbReference type="Pfam" id="PF00005">
    <property type="entry name" value="ABC_tran"/>
    <property type="match status" value="1"/>
</dbReference>
<keyword evidence="4" id="KW-1003">Cell membrane</keyword>
<reference evidence="11 12" key="1">
    <citation type="submission" date="2024-02" db="EMBL/GenBank/DDBJ databases">
        <title>Bifidobacterium honeyensis sp. nov., isolated from the comb honey.</title>
        <authorList>
            <person name="Liu W."/>
            <person name="Li Y."/>
        </authorList>
    </citation>
    <scope>NUCLEOTIDE SEQUENCE [LARGE SCALE GENOMIC DNA]</scope>
    <source>
        <strain evidence="11 12">IMAU50988</strain>
    </source>
</reference>
<keyword evidence="3" id="KW-0813">Transport</keyword>
<evidence type="ECO:0000313" key="12">
    <source>
        <dbReference type="Proteomes" id="UP001373159"/>
    </source>
</evidence>